<dbReference type="InterPro" id="IPR001107">
    <property type="entry name" value="Band_7"/>
</dbReference>
<protein>
    <submittedName>
        <fullName evidence="4">Band 7 protein</fullName>
    </submittedName>
</protein>
<feature type="coiled-coil region" evidence="1">
    <location>
        <begin position="218"/>
        <end position="259"/>
    </location>
</feature>
<dbReference type="KEGG" id="pmt:PMT_0908"/>
<dbReference type="SUPFAM" id="SSF117892">
    <property type="entry name" value="Band 7/SPFH domain"/>
    <property type="match status" value="1"/>
</dbReference>
<dbReference type="PANTHER" id="PTHR23222">
    <property type="entry name" value="PROHIBITIN"/>
    <property type="match status" value="1"/>
</dbReference>
<evidence type="ECO:0000313" key="5">
    <source>
        <dbReference type="Proteomes" id="UP000001423"/>
    </source>
</evidence>
<evidence type="ECO:0000259" key="3">
    <source>
        <dbReference type="SMART" id="SM00244"/>
    </source>
</evidence>
<evidence type="ECO:0000256" key="1">
    <source>
        <dbReference type="SAM" id="Coils"/>
    </source>
</evidence>
<dbReference type="CDD" id="cd03401">
    <property type="entry name" value="SPFH_prohibitin"/>
    <property type="match status" value="1"/>
</dbReference>
<accession>Q7V750</accession>
<dbReference type="PANTHER" id="PTHR23222:SF0">
    <property type="entry name" value="PROHIBITIN 1"/>
    <property type="match status" value="1"/>
</dbReference>
<reference evidence="4 5" key="1">
    <citation type="journal article" date="2003" name="Nature">
        <title>Genome divergence in two Prochlorococcus ecotypes reflects oceanic niche differentiation.</title>
        <authorList>
            <person name="Rocap G."/>
            <person name="Larimer F.W."/>
            <person name="Lamerdin J.E."/>
            <person name="Malfatti S."/>
            <person name="Chain P."/>
            <person name="Ahlgren N.A."/>
            <person name="Arellano A."/>
            <person name="Coleman M."/>
            <person name="Hauser L."/>
            <person name="Hess W.R."/>
            <person name="Johnson Z.I."/>
            <person name="Land M.L."/>
            <person name="Lindell D."/>
            <person name="Post A.F."/>
            <person name="Regala W."/>
            <person name="Shah M."/>
            <person name="Shaw S.L."/>
            <person name="Steglich C."/>
            <person name="Sullivan M.B."/>
            <person name="Ting C.S."/>
            <person name="Tolonen A."/>
            <person name="Webb E.A."/>
            <person name="Zinser E.R."/>
            <person name="Chisholm S.W."/>
        </authorList>
    </citation>
    <scope>NUCLEOTIDE SEQUENCE [LARGE SCALE GENOMIC DNA]</scope>
    <source>
        <strain evidence="5">MIT 9313</strain>
    </source>
</reference>
<proteinExistence type="predicted"/>
<dbReference type="SMART" id="SM00244">
    <property type="entry name" value="PHB"/>
    <property type="match status" value="1"/>
</dbReference>
<dbReference type="eggNOG" id="COG0330">
    <property type="taxonomic scope" value="Bacteria"/>
</dbReference>
<keyword evidence="2" id="KW-0812">Transmembrane</keyword>
<sequence length="294" mass="32270">MVLRSSIEAPSINKMQESSIGFSNRDLDMETPFRNVTPNTPGGTASLLIALLFSSFILITQALFVVPAGQVAVVTTLGKVSGGSRLPGLNLKIPFIQAVAPFDVRTQVRPEKFASLTKDLQVIEATATVKYAVRPNEAGRVYSTIASNDREIYPRIIQPSLLKALKSVFSQYELVTIASKWSDISELVERAVADELDKFDYVEVRGLDLTGLVIAEEYRAAIEQKQIAEQQLLRAQTEVKIAEQEAQRYETLNRTLDDQVLFKLFLDKWDGSTKVVPALPGSKGGGTPVIVGGR</sequence>
<dbReference type="Gene3D" id="3.30.479.30">
    <property type="entry name" value="Band 7 domain"/>
    <property type="match status" value="1"/>
</dbReference>
<keyword evidence="2" id="KW-0472">Membrane</keyword>
<dbReference type="Pfam" id="PF01145">
    <property type="entry name" value="Band_7"/>
    <property type="match status" value="1"/>
</dbReference>
<evidence type="ECO:0000256" key="2">
    <source>
        <dbReference type="SAM" id="Phobius"/>
    </source>
</evidence>
<keyword evidence="2" id="KW-1133">Transmembrane helix</keyword>
<evidence type="ECO:0000313" key="4">
    <source>
        <dbReference type="EMBL" id="CAE21083.1"/>
    </source>
</evidence>
<dbReference type="Proteomes" id="UP000001423">
    <property type="component" value="Chromosome"/>
</dbReference>
<name>Q7V750_PROMM</name>
<gene>
    <name evidence="4" type="ordered locus">PMT_0908</name>
</gene>
<dbReference type="HOGENOM" id="CLU_047969_1_2_3"/>
<dbReference type="InterPro" id="IPR000163">
    <property type="entry name" value="Prohibitin"/>
</dbReference>
<dbReference type="AlphaFoldDB" id="Q7V750"/>
<dbReference type="InterPro" id="IPR036013">
    <property type="entry name" value="Band_7/SPFH_dom_sf"/>
</dbReference>
<keyword evidence="1" id="KW-0175">Coiled coil</keyword>
<dbReference type="EMBL" id="BX548175">
    <property type="protein sequence ID" value="CAE21083.1"/>
    <property type="molecule type" value="Genomic_DNA"/>
</dbReference>
<keyword evidence="5" id="KW-1185">Reference proteome</keyword>
<dbReference type="GO" id="GO:0016020">
    <property type="term" value="C:membrane"/>
    <property type="evidence" value="ECO:0007669"/>
    <property type="project" value="InterPro"/>
</dbReference>
<feature type="transmembrane region" description="Helical" evidence="2">
    <location>
        <begin position="45"/>
        <end position="66"/>
    </location>
</feature>
<feature type="domain" description="Band 7" evidence="3">
    <location>
        <begin position="61"/>
        <end position="226"/>
    </location>
</feature>
<organism evidence="4 5">
    <name type="scientific">Prochlorococcus marinus (strain MIT 9313)</name>
    <dbReference type="NCBI Taxonomy" id="74547"/>
    <lineage>
        <taxon>Bacteria</taxon>
        <taxon>Bacillati</taxon>
        <taxon>Cyanobacteriota</taxon>
        <taxon>Cyanophyceae</taxon>
        <taxon>Synechococcales</taxon>
        <taxon>Prochlorococcaceae</taxon>
        <taxon>Prochlorococcus</taxon>
    </lineage>
</organism>